<evidence type="ECO:0000313" key="1">
    <source>
        <dbReference type="EMBL" id="MST59266.1"/>
    </source>
</evidence>
<dbReference type="RefSeq" id="WP_154498879.1">
    <property type="nucleotide sequence ID" value="NZ_VUMU01000027.1"/>
</dbReference>
<keyword evidence="2" id="KW-1185">Reference proteome</keyword>
<name>A0A6L5YLN0_9FIRM</name>
<accession>A0A6L5YLN0</accession>
<evidence type="ECO:0000313" key="2">
    <source>
        <dbReference type="Proteomes" id="UP000476055"/>
    </source>
</evidence>
<gene>
    <name evidence="1" type="ORF">FYJ59_13655</name>
</gene>
<sequence length="182" mass="21406">MNKQQAKKRILDYLKQNRIPYKLLNEEDKPISIADADTIYLSTEIPDVIGGLIETSIYFRNEYLYCQSYYCKPLVENEEQAIRAARIVNYLNVHLYYDCNDLYEHAFVFDEDHGDVFNGCHIRYELLEEYFEESMNHILNFGVQQISEVCPAVVSYIQQGDYPFVTKVLIEHKLKGRDIGQL</sequence>
<protein>
    <submittedName>
        <fullName evidence="1">Uncharacterized protein</fullName>
    </submittedName>
</protein>
<comment type="caution">
    <text evidence="1">The sequence shown here is derived from an EMBL/GenBank/DDBJ whole genome shotgun (WGS) entry which is preliminary data.</text>
</comment>
<dbReference type="EMBL" id="VUMU01000027">
    <property type="protein sequence ID" value="MST59266.1"/>
    <property type="molecule type" value="Genomic_DNA"/>
</dbReference>
<proteinExistence type="predicted"/>
<reference evidence="1 2" key="1">
    <citation type="submission" date="2019-08" db="EMBL/GenBank/DDBJ databases">
        <title>In-depth cultivation of the pig gut microbiome towards novel bacterial diversity and tailored functional studies.</title>
        <authorList>
            <person name="Wylensek D."/>
            <person name="Hitch T.C.A."/>
            <person name="Clavel T."/>
        </authorList>
    </citation>
    <scope>NUCLEOTIDE SEQUENCE [LARGE SCALE GENOMIC DNA]</scope>
    <source>
        <strain evidence="1 2">WCA3-601-WT-6H</strain>
    </source>
</reference>
<dbReference type="Proteomes" id="UP000476055">
    <property type="component" value="Unassembled WGS sequence"/>
</dbReference>
<dbReference type="AlphaFoldDB" id="A0A6L5YLN0"/>
<organism evidence="1 2">
    <name type="scientific">Waltera intestinalis</name>
    <dbReference type="NCBI Taxonomy" id="2606635"/>
    <lineage>
        <taxon>Bacteria</taxon>
        <taxon>Bacillati</taxon>
        <taxon>Bacillota</taxon>
        <taxon>Clostridia</taxon>
        <taxon>Lachnospirales</taxon>
        <taxon>Lachnospiraceae</taxon>
        <taxon>Waltera</taxon>
    </lineage>
</organism>